<protein>
    <submittedName>
        <fullName evidence="3">Uncharacterized protein LOC107465925</fullName>
    </submittedName>
</protein>
<proteinExistence type="predicted"/>
<reference evidence="3" key="2">
    <citation type="submission" date="2025-08" db="UniProtKB">
        <authorList>
            <consortium name="RefSeq"/>
        </authorList>
    </citation>
    <scope>IDENTIFICATION</scope>
    <source>
        <tissue evidence="3">Whole plant</tissue>
    </source>
</reference>
<reference evidence="2" key="1">
    <citation type="journal article" date="2016" name="Nat. Genet.">
        <title>The genome sequences of Arachis duranensis and Arachis ipaensis, the diploid ancestors of cultivated peanut.</title>
        <authorList>
            <person name="Bertioli D.J."/>
            <person name="Cannon S.B."/>
            <person name="Froenicke L."/>
            <person name="Huang G."/>
            <person name="Farmer A.D."/>
            <person name="Cannon E.K."/>
            <person name="Liu X."/>
            <person name="Gao D."/>
            <person name="Clevenger J."/>
            <person name="Dash S."/>
            <person name="Ren L."/>
            <person name="Moretzsohn M.C."/>
            <person name="Shirasawa K."/>
            <person name="Huang W."/>
            <person name="Vidigal B."/>
            <person name="Abernathy B."/>
            <person name="Chu Y."/>
            <person name="Niederhuth C.E."/>
            <person name="Umale P."/>
            <person name="Araujo A.C."/>
            <person name="Kozik A."/>
            <person name="Kim K.D."/>
            <person name="Burow M.D."/>
            <person name="Varshney R.K."/>
            <person name="Wang X."/>
            <person name="Zhang X."/>
            <person name="Barkley N."/>
            <person name="Guimaraes P.M."/>
            <person name="Isobe S."/>
            <person name="Guo B."/>
            <person name="Liao B."/>
            <person name="Stalker H.T."/>
            <person name="Schmitz R.J."/>
            <person name="Scheffler B.E."/>
            <person name="Leal-Bertioli S.C."/>
            <person name="Xun X."/>
            <person name="Jackson S.A."/>
            <person name="Michelmore R."/>
            <person name="Ozias-Akins P."/>
        </authorList>
    </citation>
    <scope>NUCLEOTIDE SEQUENCE [LARGE SCALE GENOMIC DNA]</scope>
    <source>
        <strain evidence="2">cv. V14167</strain>
    </source>
</reference>
<dbReference type="GeneID" id="107465925"/>
<organism evidence="2 3">
    <name type="scientific">Arachis duranensis</name>
    <name type="common">Wild peanut</name>
    <dbReference type="NCBI Taxonomy" id="130453"/>
    <lineage>
        <taxon>Eukaryota</taxon>
        <taxon>Viridiplantae</taxon>
        <taxon>Streptophyta</taxon>
        <taxon>Embryophyta</taxon>
        <taxon>Tracheophyta</taxon>
        <taxon>Spermatophyta</taxon>
        <taxon>Magnoliopsida</taxon>
        <taxon>eudicotyledons</taxon>
        <taxon>Gunneridae</taxon>
        <taxon>Pentapetalae</taxon>
        <taxon>rosids</taxon>
        <taxon>fabids</taxon>
        <taxon>Fabales</taxon>
        <taxon>Fabaceae</taxon>
        <taxon>Papilionoideae</taxon>
        <taxon>50 kb inversion clade</taxon>
        <taxon>dalbergioids sensu lato</taxon>
        <taxon>Dalbergieae</taxon>
        <taxon>Pterocarpus clade</taxon>
        <taxon>Arachis</taxon>
    </lineage>
</organism>
<dbReference type="Proteomes" id="UP000515211">
    <property type="component" value="Chromosome 9"/>
</dbReference>
<name>A0A6P4BID6_ARADU</name>
<accession>A0A6P4BID6</accession>
<feature type="region of interest" description="Disordered" evidence="1">
    <location>
        <begin position="60"/>
        <end position="85"/>
    </location>
</feature>
<dbReference type="Pfam" id="PF08284">
    <property type="entry name" value="RVP_2"/>
    <property type="match status" value="1"/>
</dbReference>
<sequence>MRAVASFNVKSFAELVNKSRVVEDRTRKNATTSTGCCGYHNRGRGARSFATRHQNFNRGGYAQQRQHGRATFQGNNNNKHQGRRYRKQPQNDLTFMRNGSFHTNTPCKAGLGHCYSCRGAGHEKANRNAGRAQQQGHAYDITADDAAKSDTLIRGKCEIGCKVLTALYDIGASHSFIDFDKAAELGLKVLTLSFYLHVHTLASKTVVTKLGYQGVPFRWKTKNLFMILSICQ</sequence>
<evidence type="ECO:0000313" key="3">
    <source>
        <dbReference type="RefSeq" id="XP_015940400.1"/>
    </source>
</evidence>
<evidence type="ECO:0000313" key="2">
    <source>
        <dbReference type="Proteomes" id="UP000515211"/>
    </source>
</evidence>
<dbReference type="InterPro" id="IPR021109">
    <property type="entry name" value="Peptidase_aspartic_dom_sf"/>
</dbReference>
<dbReference type="RefSeq" id="XP_015940400.1">
    <property type="nucleotide sequence ID" value="XM_016084914.1"/>
</dbReference>
<evidence type="ECO:0000256" key="1">
    <source>
        <dbReference type="SAM" id="MobiDB-lite"/>
    </source>
</evidence>
<dbReference type="AlphaFoldDB" id="A0A6P4BID6"/>
<gene>
    <name evidence="3" type="primary">LOC107465925</name>
</gene>
<dbReference type="Gene3D" id="2.40.70.10">
    <property type="entry name" value="Acid Proteases"/>
    <property type="match status" value="1"/>
</dbReference>
<keyword evidence="2" id="KW-1185">Reference proteome</keyword>
<dbReference type="CDD" id="cd00303">
    <property type="entry name" value="retropepsin_like"/>
    <property type="match status" value="1"/>
</dbReference>
<dbReference type="KEGG" id="adu:107465925"/>